<sequence length="41" mass="4768">MRRLEPISEATQHGEHQMRQVSGNQLNQLVARYLTDTRSTD</sequence>
<proteinExistence type="predicted"/>
<accession>A0A081FUQ0</accession>
<name>A0A081FUQ0_9GAMM</name>
<comment type="caution">
    <text evidence="2">The sequence shown here is derived from an EMBL/GenBank/DDBJ whole genome shotgun (WGS) entry which is preliminary data.</text>
</comment>
<dbReference type="PATRIC" id="fig|1232683.4.peg.3486"/>
<dbReference type="Proteomes" id="UP000028252">
    <property type="component" value="Unassembled WGS sequence"/>
</dbReference>
<evidence type="ECO:0000256" key="1">
    <source>
        <dbReference type="SAM" id="MobiDB-lite"/>
    </source>
</evidence>
<feature type="compositionally biased region" description="Basic and acidic residues" evidence="1">
    <location>
        <begin position="1"/>
        <end position="18"/>
    </location>
</feature>
<evidence type="ECO:0000313" key="3">
    <source>
        <dbReference type="Proteomes" id="UP000028252"/>
    </source>
</evidence>
<keyword evidence="3" id="KW-1185">Reference proteome</keyword>
<organism evidence="2 3">
    <name type="scientific">Marinobacterium lacunae</name>
    <dbReference type="NCBI Taxonomy" id="1232683"/>
    <lineage>
        <taxon>Bacteria</taxon>
        <taxon>Pseudomonadati</taxon>
        <taxon>Pseudomonadota</taxon>
        <taxon>Gammaproteobacteria</taxon>
        <taxon>Oceanospirillales</taxon>
        <taxon>Oceanospirillaceae</taxon>
        <taxon>Marinobacterium</taxon>
    </lineage>
</organism>
<reference evidence="2 3" key="1">
    <citation type="submission" date="2014-04" db="EMBL/GenBank/DDBJ databases">
        <title>Marinobacterium kochiensis sp. nov., isolated from sediment sample collected from Kochi backwaters in Kerala, India.</title>
        <authorList>
            <person name="Singh A."/>
            <person name="Pinnaka A.K."/>
        </authorList>
    </citation>
    <scope>NUCLEOTIDE SEQUENCE [LARGE SCALE GENOMIC DNA]</scope>
    <source>
        <strain evidence="2 3">AK27</strain>
    </source>
</reference>
<protein>
    <submittedName>
        <fullName evidence="2">Uncharacterized protein</fullName>
    </submittedName>
</protein>
<gene>
    <name evidence="2" type="ORF">ADIMK_3545</name>
</gene>
<evidence type="ECO:0000313" key="2">
    <source>
        <dbReference type="EMBL" id="KEA62255.1"/>
    </source>
</evidence>
<dbReference type="AlphaFoldDB" id="A0A081FUQ0"/>
<feature type="region of interest" description="Disordered" evidence="1">
    <location>
        <begin position="1"/>
        <end position="24"/>
    </location>
</feature>
<dbReference type="EMBL" id="JMQN01000053">
    <property type="protein sequence ID" value="KEA62255.1"/>
    <property type="molecule type" value="Genomic_DNA"/>
</dbReference>